<dbReference type="InterPro" id="IPR000620">
    <property type="entry name" value="EamA_dom"/>
</dbReference>
<feature type="domain" description="EamA" evidence="2">
    <location>
        <begin position="8"/>
        <end position="140"/>
    </location>
</feature>
<accession>A0A2U2DUT9</accession>
<feature type="domain" description="EamA" evidence="2">
    <location>
        <begin position="149"/>
        <end position="275"/>
    </location>
</feature>
<feature type="transmembrane region" description="Helical" evidence="1">
    <location>
        <begin position="68"/>
        <end position="89"/>
    </location>
</feature>
<dbReference type="AlphaFoldDB" id="A0A2U2DUT9"/>
<dbReference type="Proteomes" id="UP000245252">
    <property type="component" value="Unassembled WGS sequence"/>
</dbReference>
<feature type="transmembrane region" description="Helical" evidence="1">
    <location>
        <begin position="37"/>
        <end position="56"/>
    </location>
</feature>
<feature type="transmembrane region" description="Helical" evidence="1">
    <location>
        <begin position="180"/>
        <end position="199"/>
    </location>
</feature>
<dbReference type="PANTHER" id="PTHR22911">
    <property type="entry name" value="ACYL-MALONYL CONDENSING ENZYME-RELATED"/>
    <property type="match status" value="1"/>
</dbReference>
<keyword evidence="4" id="KW-1185">Reference proteome</keyword>
<reference evidence="3 4" key="1">
    <citation type="submission" date="2018-05" db="EMBL/GenBank/DDBJ databases">
        <title>The draft genome of strain NS-104.</title>
        <authorList>
            <person name="Hang P."/>
            <person name="Jiang J."/>
        </authorList>
    </citation>
    <scope>NUCLEOTIDE SEQUENCE [LARGE SCALE GENOMIC DNA]</scope>
    <source>
        <strain evidence="3 4">NS-104</strain>
    </source>
</reference>
<keyword evidence="1" id="KW-0472">Membrane</keyword>
<feature type="transmembrane region" description="Helical" evidence="1">
    <location>
        <begin position="148"/>
        <end position="168"/>
    </location>
</feature>
<dbReference type="Pfam" id="PF00892">
    <property type="entry name" value="EamA"/>
    <property type="match status" value="2"/>
</dbReference>
<keyword evidence="1" id="KW-0812">Transmembrane</keyword>
<dbReference type="OrthoDB" id="8690132at2"/>
<dbReference type="RefSeq" id="WP_109457181.1">
    <property type="nucleotide sequence ID" value="NZ_QFBC01000002.1"/>
</dbReference>
<protein>
    <recommendedName>
        <fullName evidence="2">EamA domain-containing protein</fullName>
    </recommendedName>
</protein>
<name>A0A2U2DUT9_9HYPH</name>
<feature type="transmembrane region" description="Helical" evidence="1">
    <location>
        <begin position="237"/>
        <end position="254"/>
    </location>
</feature>
<dbReference type="GO" id="GO:0016020">
    <property type="term" value="C:membrane"/>
    <property type="evidence" value="ECO:0007669"/>
    <property type="project" value="InterPro"/>
</dbReference>
<comment type="caution">
    <text evidence="3">The sequence shown here is derived from an EMBL/GenBank/DDBJ whole genome shotgun (WGS) entry which is preliminary data.</text>
</comment>
<evidence type="ECO:0000256" key="1">
    <source>
        <dbReference type="SAM" id="Phobius"/>
    </source>
</evidence>
<feature type="transmembrane region" description="Helical" evidence="1">
    <location>
        <begin position="7"/>
        <end position="31"/>
    </location>
</feature>
<evidence type="ECO:0000313" key="3">
    <source>
        <dbReference type="EMBL" id="PWE57078.1"/>
    </source>
</evidence>
<feature type="transmembrane region" description="Helical" evidence="1">
    <location>
        <begin position="205"/>
        <end position="225"/>
    </location>
</feature>
<organism evidence="3 4">
    <name type="scientific">Metarhizobium album</name>
    <dbReference type="NCBI Taxonomy" id="2182425"/>
    <lineage>
        <taxon>Bacteria</taxon>
        <taxon>Pseudomonadati</taxon>
        <taxon>Pseudomonadota</taxon>
        <taxon>Alphaproteobacteria</taxon>
        <taxon>Hyphomicrobiales</taxon>
        <taxon>Rhizobiaceae</taxon>
        <taxon>Metarhizobium</taxon>
    </lineage>
</organism>
<dbReference type="PANTHER" id="PTHR22911:SF135">
    <property type="entry name" value="BLR4310 PROTEIN"/>
    <property type="match status" value="1"/>
</dbReference>
<evidence type="ECO:0000313" key="4">
    <source>
        <dbReference type="Proteomes" id="UP000245252"/>
    </source>
</evidence>
<dbReference type="SUPFAM" id="SSF103481">
    <property type="entry name" value="Multidrug resistance efflux transporter EmrE"/>
    <property type="match status" value="2"/>
</dbReference>
<keyword evidence="1" id="KW-1133">Transmembrane helix</keyword>
<dbReference type="EMBL" id="QFBC01000002">
    <property type="protein sequence ID" value="PWE57078.1"/>
    <property type="molecule type" value="Genomic_DNA"/>
</dbReference>
<feature type="transmembrane region" description="Helical" evidence="1">
    <location>
        <begin position="95"/>
        <end position="117"/>
    </location>
</feature>
<dbReference type="InterPro" id="IPR037185">
    <property type="entry name" value="EmrE-like"/>
</dbReference>
<gene>
    <name evidence="3" type="ORF">DEM27_05395</name>
</gene>
<proteinExistence type="predicted"/>
<feature type="transmembrane region" description="Helical" evidence="1">
    <location>
        <begin position="260"/>
        <end position="279"/>
    </location>
</feature>
<feature type="transmembrane region" description="Helical" evidence="1">
    <location>
        <begin position="124"/>
        <end position="142"/>
    </location>
</feature>
<sequence>MKFSPYVIGLTTVLVSTVLLSTAGVMTRLVAMDSATILFWRGVWGGAVLLAALLLLAPRQARRDFFRLGPPGWAICLLTTASMIFFITALHRTSVAHVAIIFATAPFVSAAFGFFLLSERPGRGAIVASLAALAGVALMVGTGGTGGLFGDFLAVLMTICMALTNILMRRFPDTPVLMSAGISAVLGSLVTLPFATPLAAATGDIAIVALFGIFGFAFGLGLLLYGARLLPPVETALIGALDAPLAPLWVWLLFNERLDAVTMIGGAVVVAAVCLHVLADIRRRSTETAAA</sequence>
<evidence type="ECO:0000259" key="2">
    <source>
        <dbReference type="Pfam" id="PF00892"/>
    </source>
</evidence>